<dbReference type="InterPro" id="IPR005084">
    <property type="entry name" value="CBM6"/>
</dbReference>
<dbReference type="Pfam" id="PF16403">
    <property type="entry name" value="Bact_surface_Ig-like"/>
    <property type="match status" value="1"/>
</dbReference>
<keyword evidence="7 10" id="KW-0378">Hydrolase</keyword>
<dbReference type="CDD" id="cd04080">
    <property type="entry name" value="CBM6_cellulase-like"/>
    <property type="match status" value="3"/>
</dbReference>
<feature type="transmembrane region" description="Helical" evidence="12">
    <location>
        <begin position="2460"/>
        <end position="2478"/>
    </location>
</feature>
<dbReference type="SMART" id="SM00606">
    <property type="entry name" value="CBD_IV"/>
    <property type="match status" value="3"/>
</dbReference>
<dbReference type="InterPro" id="IPR013783">
    <property type="entry name" value="Ig-like_fold"/>
</dbReference>
<dbReference type="Proteomes" id="UP000184241">
    <property type="component" value="Unassembled WGS sequence"/>
</dbReference>
<dbReference type="PROSITE" id="PS50847">
    <property type="entry name" value="GRAM_POS_ANCHORING"/>
    <property type="match status" value="1"/>
</dbReference>
<feature type="region of interest" description="Disordered" evidence="11">
    <location>
        <begin position="2225"/>
        <end position="2254"/>
    </location>
</feature>
<evidence type="ECO:0000256" key="7">
    <source>
        <dbReference type="ARBA" id="ARBA00022801"/>
    </source>
</evidence>
<dbReference type="Gene3D" id="2.60.120.260">
    <property type="entry name" value="Galactose-binding domain-like"/>
    <property type="match status" value="5"/>
</dbReference>
<dbReference type="InterPro" id="IPR036881">
    <property type="entry name" value="Glyco_hydro_3_C_sf"/>
</dbReference>
<dbReference type="Pfam" id="PF00746">
    <property type="entry name" value="Gram_pos_anchor"/>
    <property type="match status" value="1"/>
</dbReference>
<dbReference type="Gene3D" id="3.20.20.300">
    <property type="entry name" value="Glycoside hydrolase, family 3, N-terminal domain"/>
    <property type="match status" value="1"/>
</dbReference>
<evidence type="ECO:0000313" key="16">
    <source>
        <dbReference type="EMBL" id="SHI28328.1"/>
    </source>
</evidence>
<dbReference type="GO" id="GO:0009251">
    <property type="term" value="P:glucan catabolic process"/>
    <property type="evidence" value="ECO:0007669"/>
    <property type="project" value="TreeGrafter"/>
</dbReference>
<dbReference type="InterPro" id="IPR032179">
    <property type="entry name" value="Cry22Aa_Ig-like"/>
</dbReference>
<feature type="domain" description="CBM6" evidence="15">
    <location>
        <begin position="644"/>
        <end position="764"/>
    </location>
</feature>
<dbReference type="InterPro" id="IPR033452">
    <property type="entry name" value="GH30_C"/>
</dbReference>
<dbReference type="Pfam" id="PF01915">
    <property type="entry name" value="Glyco_hydro_3_C"/>
    <property type="match status" value="1"/>
</dbReference>
<evidence type="ECO:0000256" key="5">
    <source>
        <dbReference type="ARBA" id="ARBA00022525"/>
    </source>
</evidence>
<evidence type="ECO:0000256" key="10">
    <source>
        <dbReference type="RuleBase" id="RU361161"/>
    </source>
</evidence>
<dbReference type="GO" id="GO:0030246">
    <property type="term" value="F:carbohydrate binding"/>
    <property type="evidence" value="ECO:0007669"/>
    <property type="project" value="InterPro"/>
</dbReference>
<dbReference type="GO" id="GO:0008422">
    <property type="term" value="F:beta-glucosidase activity"/>
    <property type="evidence" value="ECO:0007669"/>
    <property type="project" value="UniProtKB-EC"/>
</dbReference>
<feature type="chain" id="PRO_5012635570" description="beta-glucosidase" evidence="13">
    <location>
        <begin position="29"/>
        <end position="2486"/>
    </location>
</feature>
<dbReference type="NCBIfam" id="TIGR01167">
    <property type="entry name" value="LPXTG_anchor"/>
    <property type="match status" value="1"/>
</dbReference>
<dbReference type="Gene3D" id="3.40.50.1700">
    <property type="entry name" value="Glycoside hydrolase family 3 C-terminal domain"/>
    <property type="match status" value="1"/>
</dbReference>
<feature type="domain" description="CBM6" evidence="15">
    <location>
        <begin position="1405"/>
        <end position="1517"/>
    </location>
</feature>
<keyword evidence="12" id="KW-1133">Transmembrane helix</keyword>
<dbReference type="InterPro" id="IPR019800">
    <property type="entry name" value="Glyco_hydro_3_AS"/>
</dbReference>
<organism evidence="16 17">
    <name type="scientific">Clostridium intestinale DSM 6191</name>
    <dbReference type="NCBI Taxonomy" id="1121320"/>
    <lineage>
        <taxon>Bacteria</taxon>
        <taxon>Bacillati</taxon>
        <taxon>Bacillota</taxon>
        <taxon>Clostridia</taxon>
        <taxon>Eubacteriales</taxon>
        <taxon>Clostridiaceae</taxon>
        <taxon>Clostridium</taxon>
    </lineage>
</organism>
<dbReference type="PROSITE" id="PS51175">
    <property type="entry name" value="CBM6"/>
    <property type="match status" value="4"/>
</dbReference>
<dbReference type="Gene3D" id="2.60.40.1180">
    <property type="entry name" value="Golgi alpha-mannosidase II"/>
    <property type="match status" value="1"/>
</dbReference>
<feature type="signal peptide" evidence="13">
    <location>
        <begin position="1"/>
        <end position="28"/>
    </location>
</feature>
<keyword evidence="8" id="KW-0572">Peptidoglycan-anchor</keyword>
<evidence type="ECO:0000256" key="13">
    <source>
        <dbReference type="SAM" id="SignalP"/>
    </source>
</evidence>
<dbReference type="InterPro" id="IPR051915">
    <property type="entry name" value="Cellulose_Degrad_GH3"/>
</dbReference>
<name>A0A1M5ZVY8_9CLOT</name>
<dbReference type="InterPro" id="IPR001764">
    <property type="entry name" value="Glyco_hydro_3_N"/>
</dbReference>
<keyword evidence="9 10" id="KW-0326">Glycosidase</keyword>
<dbReference type="Gene3D" id="3.20.20.80">
    <property type="entry name" value="Glycosidases"/>
    <property type="match status" value="1"/>
</dbReference>
<dbReference type="InterPro" id="IPR013780">
    <property type="entry name" value="Glyco_hydro_b"/>
</dbReference>
<evidence type="ECO:0000256" key="2">
    <source>
        <dbReference type="ARBA" id="ARBA00005336"/>
    </source>
</evidence>
<dbReference type="RefSeq" id="WP_073021545.1">
    <property type="nucleotide sequence ID" value="NZ_FQXU01000011.1"/>
</dbReference>
<dbReference type="PRINTS" id="PR00133">
    <property type="entry name" value="GLHYDRLASE3"/>
</dbReference>
<sequence length="2486" mass="272038">MLKKWLSRFVTTTFTTTMLLGNIFPAGAAEGNVPTYLNSRASVEDRVKDLLGRMTLEQKVAQMVQSERKTTTAEDLKKYQLGSVLSGGGSLPSNNTAEGWADMIDDYQRAAVSTELRIPILYGVDAVHGHNNVYGATIFPHNIGLGATGNEKLVEKVGQAVAEEVRATGVNWTFAPTLGIPHNERWGRTYEAFGENTELVAKMGEAYIKGLQGENPARTLKRDDKVIATAKHYIGEGITENGTNQGNVVMSEEEFQKVLKEELLPPYQAAVNAGVRSVMVSYNSINGVKCHGNADLITKVLKQDLRFKGIVVSDYEGIKQITGNGISSQKDKIAVAINAGVDMAMEPNEWKNFITDLTALVKEGKVSETRIDDAVTRILTVKFEMGLFEDPYAQRDLLSTVGSLENREIARQAVRESLVLLKNNNDIVGQLKNKKNILVAGKSADDIGIQSGGWTITWQGSTGNITPGTTILKGIQESVGSDVKVSYNKRGRASAENDVAIVVIGETPYAETDGDRTPDKLTLDADDLLTLKNIKETNPDLPVVAVLVTGRPITIADQVEDFDGLVEAWLPGTEGQGVADVLFGNYDFTGKLTMTWPWYAEDITTKHEDGKALFNYGFGLKKGENKELPAKPEKQDKPSIPVPGKVETEAYSTQSGFQFETTSDAGGGQNAGYTDAGDWLDYYVNVAEDAKYEVEFRVASPGGSTGGIELLLGSTLLTKTSVPDTTGWQNWQTVKGVANLKAGKQTLRFRAGSGNFNFNWMSFTKIGDYEAPEVPDDDDVIYNPQGQVIEDGAVEVYMSSSEQSGSMSWYDSPKEISNTLSQKDNLDITSPDGQEATTITVDTSKEYQTFVGMGTSMEESTVNNLAKMSKEKRTEFLTKLLDPENGAGMSLLRITIGTADFTGQEFYTYYDNIQDPSNPDWYNTTGKGFSIQKDIDYKIVETIKEALAINPDVKIFSSSWTPPGWMKVQTSSSKSYENNANLLKGGALNDDYIDDLAKYYIRFMEEYAKLGIPMYAMTLQNEPELEINYPSCKMTSEQERKLAIAIKAEVAKSSVLKAKNIDPKVWAFDHNFSSAVSYVSPILNDLQGFAAVDGVAFHDYGGEPTAMTQVHNLFPSKSMNLTERSVWGTKGADRIAQYFRNYAETYTSWVTMLDSNIAPEQWTGTPDPTMWVQDANDRENYWATPEYYISGQFSKFIRPGAVRIDTNYGSADTVTNVAFKNPDGSIAMVVINQTDKAQKFKVLSEGVQIGDVIPAKNVATYIWNPVDVSKINSVSGKFSSTNFIKATDNVKIEGDHIGYLKENTFIDYLLDVKEAGSYNVSFEVANPYGGDKSIVVSSEDGTKTLSTVKVAQTSWNNDWNVYSVAQNLIKFEKTGIQKIRLKIDGEFNIRNIKFEKVKEVQSLPGKIEAENVVNSQGVVIENGHVGYFDPNDFVEYKVNVQEAGEYSFNLNITSGNEKPTFEVYSNGNKIGNDIELNTTGGWNNWQTQTVSISLTEGEQIIKLVNKVGFDLNWFSIGPVIELEENTITENSLNGKEIKVNLTDASFVASLDKSNWNISNLPSGVDFDVERIDATHAKITLLGERTVDFDLDKTVTVSMSAKELVGGESKTYSITDDFVIVANNDGESLSSINKIELNAKELIITLSGGTFVQDKVNNITLSGDIISSGYVKLDSVQYVDPTHVKVTLKDWKTYYEDLILTVSVPVEAYTDSTGNNALTTDITCEKGTQLPTANVIENTAVTLTETNAYRTKGSLAANVVAGNRVDYYLDVKDAGAYTLTYTANNNGGVTNAIKVSQGMGTNIAGNLVTYSMGNFWGGTNEFKDTITLESGLQTLRFEAVNPGFTLSSIKIEKKAQHQVISGTLGEKSTILADSFYSASKDKGYAIETKNNIKNIGCTVAGTYLDYSVNVTEAGKYKVNLNYATNVGGAVAVIQTGEGKELGRLPLTSTGDWGKFIDTSTPMYVSLEKGIQTIRVYVDGDGYNYRSVSFEPVKDSGAPELTGKDTAIEKGTTVDLLKALSIVAIDDMDGNITTKVIIDDSKVKYDTVGEYVVTASVTDESGNKTEKTFKLTIREDGTAPVIEGHNAIIALGSNFDPIADLGLKVTDNKDGDITSKAVVTHIVDTSKNGVFRVKVEAVDNAGNKSERIFIVRVLDKGFIEAGNITIKVGETFDPLKDVKAYDIDGEDLTSTIEILSNNVDTSKAGEYKVVYKIVDKDGNVVTLERSVKVEKSAEPTDPEEPGNPDPGNPTNPENPVKQPVIIIIDENGNMVVEISKISNKDGKNVVEVKNEGKDVIVEITDIEAIRNGKGSLEIKSDKVNISLPFTLIDRSLLTDGSKVIFKTSIEDSNDLTKNIKGLKKVFNFSLSIVNGDSILEVHNFKDGIAEITITLTDEELKGLDKSKLAVFYYNEETNKFEVMDTKIDGNKVIFTTSHFSKFIVAEKASNSNNGEVLPQTGGTLDMNGLLALGMMATLAGIFVIKRKRKENY</sequence>
<dbReference type="Pfam" id="PF00933">
    <property type="entry name" value="Glyco_hydro_3"/>
    <property type="match status" value="1"/>
</dbReference>
<comment type="catalytic activity">
    <reaction evidence="1">
        <text>Hydrolysis of terminal, non-reducing beta-D-glucosyl residues with release of beta-D-glucose.</text>
        <dbReference type="EC" id="3.2.1.21"/>
    </reaction>
</comment>
<proteinExistence type="inferred from homology"/>
<dbReference type="InterPro" id="IPR006584">
    <property type="entry name" value="Cellulose-bd_IV"/>
</dbReference>
<evidence type="ECO:0000259" key="14">
    <source>
        <dbReference type="PROSITE" id="PS50847"/>
    </source>
</evidence>
<dbReference type="InterPro" id="IPR036962">
    <property type="entry name" value="Glyco_hydro_3_N_sf"/>
</dbReference>
<comment type="similarity">
    <text evidence="2 10">Belongs to the glycosyl hydrolase 3 family.</text>
</comment>
<dbReference type="InterPro" id="IPR002772">
    <property type="entry name" value="Glyco_hydro_3_C"/>
</dbReference>
<keyword evidence="5" id="KW-0964">Secreted</keyword>
<keyword evidence="12" id="KW-0812">Transmembrane</keyword>
<evidence type="ECO:0000256" key="12">
    <source>
        <dbReference type="SAM" id="Phobius"/>
    </source>
</evidence>
<evidence type="ECO:0000256" key="11">
    <source>
        <dbReference type="SAM" id="MobiDB-lite"/>
    </source>
</evidence>
<dbReference type="Gene3D" id="2.60.40.10">
    <property type="entry name" value="Immunoglobulins"/>
    <property type="match status" value="3"/>
</dbReference>
<evidence type="ECO:0000256" key="9">
    <source>
        <dbReference type="ARBA" id="ARBA00023295"/>
    </source>
</evidence>
<evidence type="ECO:0000313" key="17">
    <source>
        <dbReference type="Proteomes" id="UP000184241"/>
    </source>
</evidence>
<dbReference type="Pfam" id="PF03422">
    <property type="entry name" value="CBM_6"/>
    <property type="match status" value="4"/>
</dbReference>
<feature type="domain" description="CBM6" evidence="15">
    <location>
        <begin position="1848"/>
        <end position="1989"/>
    </location>
</feature>
<dbReference type="SUPFAM" id="SSF49785">
    <property type="entry name" value="Galactose-binding domain-like"/>
    <property type="match status" value="4"/>
</dbReference>
<dbReference type="SUPFAM" id="SSF51445">
    <property type="entry name" value="(Trans)glycosidases"/>
    <property type="match status" value="2"/>
</dbReference>
<reference evidence="16 17" key="1">
    <citation type="submission" date="2016-11" db="EMBL/GenBank/DDBJ databases">
        <authorList>
            <person name="Jaros S."/>
            <person name="Januszkiewicz K."/>
            <person name="Wedrychowicz H."/>
        </authorList>
    </citation>
    <scope>NUCLEOTIDE SEQUENCE [LARGE SCALE GENOMIC DNA]</scope>
    <source>
        <strain evidence="16 17">DSM 6191</strain>
    </source>
</reference>
<evidence type="ECO:0000256" key="4">
    <source>
        <dbReference type="ARBA" id="ARBA00022512"/>
    </source>
</evidence>
<accession>A0A1M5ZVY8</accession>
<evidence type="ECO:0000256" key="1">
    <source>
        <dbReference type="ARBA" id="ARBA00000448"/>
    </source>
</evidence>
<keyword evidence="6 13" id="KW-0732">Signal</keyword>
<dbReference type="InterPro" id="IPR033453">
    <property type="entry name" value="Glyco_hydro_30_TIM-barrel"/>
</dbReference>
<dbReference type="Pfam" id="PF02055">
    <property type="entry name" value="Glyco_hydro_30"/>
    <property type="match status" value="1"/>
</dbReference>
<dbReference type="SUPFAM" id="SSF52279">
    <property type="entry name" value="Beta-D-glucan exohydrolase, C-terminal domain"/>
    <property type="match status" value="1"/>
</dbReference>
<dbReference type="EC" id="3.2.1.21" evidence="3"/>
<dbReference type="Pfam" id="PF17189">
    <property type="entry name" value="Glyco_hydro_30C"/>
    <property type="match status" value="1"/>
</dbReference>
<keyword evidence="4" id="KW-0134">Cell wall</keyword>
<keyword evidence="12" id="KW-0472">Membrane</keyword>
<dbReference type="PANTHER" id="PTHR30620:SF16">
    <property type="entry name" value="LYSOSOMAL BETA GLUCOSIDASE"/>
    <property type="match status" value="1"/>
</dbReference>
<dbReference type="PROSITE" id="PS00775">
    <property type="entry name" value="GLYCOSYL_HYDROL_F3"/>
    <property type="match status" value="1"/>
</dbReference>
<dbReference type="PANTHER" id="PTHR30620">
    <property type="entry name" value="PERIPLASMIC BETA-GLUCOSIDASE-RELATED"/>
    <property type="match status" value="1"/>
</dbReference>
<evidence type="ECO:0000259" key="15">
    <source>
        <dbReference type="PROSITE" id="PS51175"/>
    </source>
</evidence>
<dbReference type="InterPro" id="IPR008979">
    <property type="entry name" value="Galactose-bd-like_sf"/>
</dbReference>
<evidence type="ECO:0000256" key="8">
    <source>
        <dbReference type="ARBA" id="ARBA00023088"/>
    </source>
</evidence>
<gene>
    <name evidence="16" type="ORF">SAMN02745941_03486</name>
</gene>
<evidence type="ECO:0000256" key="3">
    <source>
        <dbReference type="ARBA" id="ARBA00012744"/>
    </source>
</evidence>
<dbReference type="EMBL" id="FQXU01000011">
    <property type="protein sequence ID" value="SHI28328.1"/>
    <property type="molecule type" value="Genomic_DNA"/>
</dbReference>
<feature type="domain" description="Gram-positive cocci surface proteins LPxTG" evidence="14">
    <location>
        <begin position="2451"/>
        <end position="2486"/>
    </location>
</feature>
<evidence type="ECO:0000256" key="6">
    <source>
        <dbReference type="ARBA" id="ARBA00022729"/>
    </source>
</evidence>
<dbReference type="InterPro" id="IPR019931">
    <property type="entry name" value="LPXTG_anchor"/>
</dbReference>
<dbReference type="InterPro" id="IPR017853">
    <property type="entry name" value="GH"/>
</dbReference>
<feature type="domain" description="CBM6" evidence="15">
    <location>
        <begin position="1269"/>
        <end position="1395"/>
    </location>
</feature>
<protein>
    <recommendedName>
        <fullName evidence="3">beta-glucosidase</fullName>
        <ecNumber evidence="3">3.2.1.21</ecNumber>
    </recommendedName>
</protein>